<dbReference type="PANTHER" id="PTHR24023">
    <property type="entry name" value="COLLAGEN ALPHA"/>
    <property type="match status" value="1"/>
</dbReference>
<comment type="caution">
    <text evidence="2">The sequence shown here is derived from an EMBL/GenBank/DDBJ whole genome shotgun (WGS) entry which is preliminary data.</text>
</comment>
<reference evidence="2 3" key="1">
    <citation type="submission" date="2020-07" db="EMBL/GenBank/DDBJ databases">
        <title>Sequencing the genomes of 1000 actinobacteria strains.</title>
        <authorList>
            <person name="Klenk H.-P."/>
        </authorList>
    </citation>
    <scope>NUCLEOTIDE SEQUENCE [LARGE SCALE GENOMIC DNA]</scope>
    <source>
        <strain evidence="2 3">DSM 45763</strain>
    </source>
</reference>
<feature type="compositionally biased region" description="Low complexity" evidence="1">
    <location>
        <begin position="78"/>
        <end position="91"/>
    </location>
</feature>
<dbReference type="PANTHER" id="PTHR24023:SF1082">
    <property type="entry name" value="COLLAGEN TRIPLE HELIX REPEAT"/>
    <property type="match status" value="1"/>
</dbReference>
<feature type="compositionally biased region" description="Low complexity" evidence="1">
    <location>
        <begin position="178"/>
        <end position="202"/>
    </location>
</feature>
<dbReference type="GO" id="GO:0031012">
    <property type="term" value="C:extracellular matrix"/>
    <property type="evidence" value="ECO:0007669"/>
    <property type="project" value="TreeGrafter"/>
</dbReference>
<name>A0A852V2G7_9ACTN</name>
<dbReference type="GO" id="GO:0005615">
    <property type="term" value="C:extracellular space"/>
    <property type="evidence" value="ECO:0007669"/>
    <property type="project" value="TreeGrafter"/>
</dbReference>
<dbReference type="RefSeq" id="WP_218911772.1">
    <property type="nucleotide sequence ID" value="NZ_JACCCO010000001.1"/>
</dbReference>
<dbReference type="Pfam" id="PF01391">
    <property type="entry name" value="Collagen"/>
    <property type="match status" value="2"/>
</dbReference>
<feature type="region of interest" description="Disordered" evidence="1">
    <location>
        <begin position="68"/>
        <end position="214"/>
    </location>
</feature>
<proteinExistence type="predicted"/>
<dbReference type="InterPro" id="IPR008160">
    <property type="entry name" value="Collagen"/>
</dbReference>
<keyword evidence="3" id="KW-1185">Reference proteome</keyword>
<dbReference type="Proteomes" id="UP000576393">
    <property type="component" value="Unassembled WGS sequence"/>
</dbReference>
<dbReference type="InterPro" id="IPR050149">
    <property type="entry name" value="Collagen_superfamily"/>
</dbReference>
<protein>
    <recommendedName>
        <fullName evidence="4">Collagen triple helix repeat-containing protein</fullName>
    </recommendedName>
</protein>
<feature type="compositionally biased region" description="Low complexity" evidence="1">
    <location>
        <begin position="290"/>
        <end position="303"/>
    </location>
</feature>
<dbReference type="AlphaFoldDB" id="A0A852V2G7"/>
<dbReference type="EMBL" id="JACCCO010000001">
    <property type="protein sequence ID" value="NYF41543.1"/>
    <property type="molecule type" value="Genomic_DNA"/>
</dbReference>
<feature type="compositionally biased region" description="Low complexity" evidence="1">
    <location>
        <begin position="106"/>
        <end position="133"/>
    </location>
</feature>
<organism evidence="2 3">
    <name type="scientific">Streptosporangium sandarakinum</name>
    <dbReference type="NCBI Taxonomy" id="1260955"/>
    <lineage>
        <taxon>Bacteria</taxon>
        <taxon>Bacillati</taxon>
        <taxon>Actinomycetota</taxon>
        <taxon>Actinomycetes</taxon>
        <taxon>Streptosporangiales</taxon>
        <taxon>Streptosporangiaceae</taxon>
        <taxon>Streptosporangium</taxon>
    </lineage>
</organism>
<feature type="compositionally biased region" description="Basic and acidic residues" evidence="1">
    <location>
        <begin position="135"/>
        <end position="147"/>
    </location>
</feature>
<evidence type="ECO:0000313" key="2">
    <source>
        <dbReference type="EMBL" id="NYF41543.1"/>
    </source>
</evidence>
<feature type="compositionally biased region" description="Low complexity" evidence="1">
    <location>
        <begin position="160"/>
        <end position="169"/>
    </location>
</feature>
<accession>A0A852V2G7</accession>
<gene>
    <name evidence="2" type="ORF">HDA43_003702</name>
</gene>
<sequence>MAIRLPGRRMITVTAVGVLAGTMLTVGGGSAVASSADAEIHACVNKKTRYARIVNASARCRTTEVRVTWGGEGGGSQTVGTAGPQGPQGPQGRPGPAGPQGPQGPQGPRGFQGKQGPQGPQGAPGKDGAPGAKGEQGERGLPGKDGQDGAPGKQGERGPQGEQGPQGKPGENGKDGAPGKQGEQGPQGKPGQDGAPGRQGLPGKDGKDGQDGGLAAVTTRHQSSNIKGDGSVSVSCQTGELATGGGYSMNGNGSYLVSASMPSGNGWVVKVSQGNSYSSLTGNKSDESADSAAKSSTTSSPTPGTGGKAQGLATQTNGAYVTVTAYVVCAKKG</sequence>
<evidence type="ECO:0008006" key="4">
    <source>
        <dbReference type="Google" id="ProtNLM"/>
    </source>
</evidence>
<evidence type="ECO:0000313" key="3">
    <source>
        <dbReference type="Proteomes" id="UP000576393"/>
    </source>
</evidence>
<feature type="region of interest" description="Disordered" evidence="1">
    <location>
        <begin position="278"/>
        <end position="313"/>
    </location>
</feature>
<evidence type="ECO:0000256" key="1">
    <source>
        <dbReference type="SAM" id="MobiDB-lite"/>
    </source>
</evidence>